<dbReference type="NCBIfam" id="TIGR00236">
    <property type="entry name" value="wecB"/>
    <property type="match status" value="1"/>
</dbReference>
<proteinExistence type="inferred from homology"/>
<dbReference type="CDD" id="cd03786">
    <property type="entry name" value="GTB_UDP-GlcNAc_2-Epimerase"/>
    <property type="match status" value="1"/>
</dbReference>
<reference evidence="3 4" key="1">
    <citation type="journal article" date="2018" name="Plant Biotechnol. Rep.">
        <title>Diversity and antifungal activity of endophytic bacteria associated with Panax ginseng seedlings.</title>
        <authorList>
            <person name="Park J.M."/>
            <person name="Hong C.E."/>
            <person name="Jo S.H."/>
        </authorList>
    </citation>
    <scope>NUCLEOTIDE SEQUENCE [LARGE SCALE GENOMIC DNA]</scope>
    <source>
        <strain evidence="3 4">PgKB38</strain>
    </source>
</reference>
<dbReference type="InterPro" id="IPR003331">
    <property type="entry name" value="UDP_GlcNAc_Epimerase_2_dom"/>
</dbReference>
<dbReference type="SUPFAM" id="SSF53756">
    <property type="entry name" value="UDP-Glycosyltransferase/glycogen phosphorylase"/>
    <property type="match status" value="1"/>
</dbReference>
<dbReference type="GO" id="GO:0016853">
    <property type="term" value="F:isomerase activity"/>
    <property type="evidence" value="ECO:0007669"/>
    <property type="project" value="UniProtKB-KW"/>
</dbReference>
<organism evidence="3 4">
    <name type="scientific">Pseudomonas extremaustralis</name>
    <dbReference type="NCBI Taxonomy" id="359110"/>
    <lineage>
        <taxon>Bacteria</taxon>
        <taxon>Pseudomonadati</taxon>
        <taxon>Pseudomonadota</taxon>
        <taxon>Gammaproteobacteria</taxon>
        <taxon>Pseudomonadales</taxon>
        <taxon>Pseudomonadaceae</taxon>
        <taxon>Pseudomonas</taxon>
    </lineage>
</organism>
<dbReference type="EMBL" id="VTFH01000001">
    <property type="protein sequence ID" value="KAA8561473.1"/>
    <property type="molecule type" value="Genomic_DNA"/>
</dbReference>
<sequence length="376" mass="42667">MKKLKVVTVVGTRPEIIRLSRVMAKLDEHCEHILVHTGQNYDYELNEIFFQDLGIRKPDHFLNAAGSSGAQTIGNVIIAVDQILEETKPEALLVLGDTNSCMAVIPAKRRKIPTFHMEAGNRCFDMRVPEEINRRIVDHTADINLTYSSIARDYLLREGLSPDMVIKTGSPMYEVLNYYREGIEASDVLERLGLEAGKFFVVSAHREENIDSDKNFLKLVDVLNTVAAHYDFPVIVSTHPRTQKRVDAMGVIFHRNVQLLKPLGFKDYNKLQLTSKAALSDSGTINEESSILNFPALNMREAHERPEGMEEAAVMMVGLETERVMQGLQLLESQASGQERTLRLVADYSMPNVSEKVARIIHSYRDYVMRTVWKQY</sequence>
<dbReference type="Pfam" id="PF02350">
    <property type="entry name" value="Epimerase_2"/>
    <property type="match status" value="1"/>
</dbReference>
<accession>A0A5M9IZ91</accession>
<evidence type="ECO:0000256" key="1">
    <source>
        <dbReference type="RuleBase" id="RU003513"/>
    </source>
</evidence>
<name>A0A5M9IZ91_9PSED</name>
<dbReference type="Gene3D" id="3.40.50.2000">
    <property type="entry name" value="Glycogen Phosphorylase B"/>
    <property type="match status" value="2"/>
</dbReference>
<evidence type="ECO:0000313" key="3">
    <source>
        <dbReference type="EMBL" id="KAA8561473.1"/>
    </source>
</evidence>
<dbReference type="RefSeq" id="WP_102624371.1">
    <property type="nucleotide sequence ID" value="NZ_VTFH01000001.1"/>
</dbReference>
<dbReference type="PANTHER" id="PTHR43174:SF1">
    <property type="entry name" value="UDP-N-ACETYLGLUCOSAMINE 2-EPIMERASE"/>
    <property type="match status" value="1"/>
</dbReference>
<dbReference type="InterPro" id="IPR029767">
    <property type="entry name" value="WecB-like"/>
</dbReference>
<dbReference type="Proteomes" id="UP000323425">
    <property type="component" value="Unassembled WGS sequence"/>
</dbReference>
<protein>
    <submittedName>
        <fullName evidence="3">UDP-2,3-diacetamido-2,3-dideoxy-D-glucuronate 2-epimerase</fullName>
        <ecNumber evidence="3">5.1.3.23</ecNumber>
    </submittedName>
</protein>
<keyword evidence="1 3" id="KW-0413">Isomerase</keyword>
<dbReference type="PANTHER" id="PTHR43174">
    <property type="entry name" value="UDP-N-ACETYLGLUCOSAMINE 2-EPIMERASE"/>
    <property type="match status" value="1"/>
</dbReference>
<evidence type="ECO:0000259" key="2">
    <source>
        <dbReference type="Pfam" id="PF02350"/>
    </source>
</evidence>
<comment type="caution">
    <text evidence="3">The sequence shown here is derived from an EMBL/GenBank/DDBJ whole genome shotgun (WGS) entry which is preliminary data.</text>
</comment>
<comment type="similarity">
    <text evidence="1">Belongs to the UDP-N-acetylglucosamine 2-epimerase family.</text>
</comment>
<dbReference type="EC" id="5.1.3.23" evidence="3"/>
<dbReference type="AlphaFoldDB" id="A0A5M9IZ91"/>
<gene>
    <name evidence="3" type="primary">wbpI</name>
    <name evidence="3" type="ORF">FX985_01525</name>
</gene>
<evidence type="ECO:0000313" key="4">
    <source>
        <dbReference type="Proteomes" id="UP000323425"/>
    </source>
</evidence>
<feature type="domain" description="UDP-N-acetylglucosamine 2-epimerase" evidence="2">
    <location>
        <begin position="27"/>
        <end position="361"/>
    </location>
</feature>